<protein>
    <submittedName>
        <fullName evidence="2">Uncharacterized protein</fullName>
    </submittedName>
</protein>
<feature type="compositionally biased region" description="Basic and acidic residues" evidence="1">
    <location>
        <begin position="34"/>
        <end position="45"/>
    </location>
</feature>
<sequence>MLKNFIKEEEIVKYYKGWNPQSSKTKIKTIKDWNNKKREVSKEEVPVASTRKPPQEGKKNKEKNWTKPYSPVKGSQESKKYAMDSVVNISRTLMAFKEKEEKKMTQPHFLKK</sequence>
<name>A0A9Q3C6X9_9BASI</name>
<dbReference type="EMBL" id="AVOT02004779">
    <property type="protein sequence ID" value="MBW0477362.1"/>
    <property type="molecule type" value="Genomic_DNA"/>
</dbReference>
<organism evidence="2 3">
    <name type="scientific">Austropuccinia psidii MF-1</name>
    <dbReference type="NCBI Taxonomy" id="1389203"/>
    <lineage>
        <taxon>Eukaryota</taxon>
        <taxon>Fungi</taxon>
        <taxon>Dikarya</taxon>
        <taxon>Basidiomycota</taxon>
        <taxon>Pucciniomycotina</taxon>
        <taxon>Pucciniomycetes</taxon>
        <taxon>Pucciniales</taxon>
        <taxon>Sphaerophragmiaceae</taxon>
        <taxon>Austropuccinia</taxon>
    </lineage>
</organism>
<gene>
    <name evidence="2" type="ORF">O181_017077</name>
</gene>
<feature type="compositionally biased region" description="Basic and acidic residues" evidence="1">
    <location>
        <begin position="53"/>
        <end position="65"/>
    </location>
</feature>
<dbReference type="AlphaFoldDB" id="A0A9Q3C6X9"/>
<accession>A0A9Q3C6X9</accession>
<keyword evidence="3" id="KW-1185">Reference proteome</keyword>
<comment type="caution">
    <text evidence="2">The sequence shown here is derived from an EMBL/GenBank/DDBJ whole genome shotgun (WGS) entry which is preliminary data.</text>
</comment>
<evidence type="ECO:0000313" key="2">
    <source>
        <dbReference type="EMBL" id="MBW0477362.1"/>
    </source>
</evidence>
<reference evidence="2" key="1">
    <citation type="submission" date="2021-03" db="EMBL/GenBank/DDBJ databases">
        <title>Draft genome sequence of rust myrtle Austropuccinia psidii MF-1, a brazilian biotype.</title>
        <authorList>
            <person name="Quecine M.C."/>
            <person name="Pachon D.M.R."/>
            <person name="Bonatelli M.L."/>
            <person name="Correr F.H."/>
            <person name="Franceschini L.M."/>
            <person name="Leite T.F."/>
            <person name="Margarido G.R.A."/>
            <person name="Almeida C.A."/>
            <person name="Ferrarezi J.A."/>
            <person name="Labate C.A."/>
        </authorList>
    </citation>
    <scope>NUCLEOTIDE SEQUENCE</scope>
    <source>
        <strain evidence="2">MF-1</strain>
    </source>
</reference>
<evidence type="ECO:0000313" key="3">
    <source>
        <dbReference type="Proteomes" id="UP000765509"/>
    </source>
</evidence>
<feature type="region of interest" description="Disordered" evidence="1">
    <location>
        <begin position="34"/>
        <end position="77"/>
    </location>
</feature>
<proteinExistence type="predicted"/>
<evidence type="ECO:0000256" key="1">
    <source>
        <dbReference type="SAM" id="MobiDB-lite"/>
    </source>
</evidence>
<dbReference type="Proteomes" id="UP000765509">
    <property type="component" value="Unassembled WGS sequence"/>
</dbReference>